<accession>E6ZJQ2</accession>
<keyword evidence="1" id="KW-0732">Signal</keyword>
<evidence type="ECO:0000256" key="1">
    <source>
        <dbReference type="SAM" id="SignalP"/>
    </source>
</evidence>
<feature type="chain" id="PRO_5003214724" evidence="1">
    <location>
        <begin position="34"/>
        <end position="336"/>
    </location>
</feature>
<dbReference type="OrthoDB" id="2310204at2759"/>
<reference evidence="2 3" key="1">
    <citation type="journal article" date="2010" name="Science">
        <title>Pathogenicity determinants in smut fungi revealed by genome comparison.</title>
        <authorList>
            <person name="Schirawski J."/>
            <person name="Mannhaupt G."/>
            <person name="Muench K."/>
            <person name="Brefort T."/>
            <person name="Schipper K."/>
            <person name="Doehlemann G."/>
            <person name="Di Stasio M."/>
            <person name="Roessel N."/>
            <person name="Mendoza-Mendoza A."/>
            <person name="Pester D."/>
            <person name="Mueller O."/>
            <person name="Winterberg B."/>
            <person name="Meyer E."/>
            <person name="Ghareeb H."/>
            <person name="Wollenberg T."/>
            <person name="Muensterkoetter M."/>
            <person name="Wong P."/>
            <person name="Walter M."/>
            <person name="Stukenbrock E."/>
            <person name="Gueldener U."/>
            <person name="Kahmann R."/>
        </authorList>
    </citation>
    <scope>NUCLEOTIDE SEQUENCE [LARGE SCALE GENOMIC DNA]</scope>
    <source>
        <strain evidence="3">SRZ2</strain>
    </source>
</reference>
<protein>
    <submittedName>
        <fullName evidence="2">Uncharacterized protein</fullName>
    </submittedName>
</protein>
<proteinExistence type="predicted"/>
<evidence type="ECO:0000313" key="3">
    <source>
        <dbReference type="Proteomes" id="UP000008867"/>
    </source>
</evidence>
<feature type="signal peptide" evidence="1">
    <location>
        <begin position="1"/>
        <end position="33"/>
    </location>
</feature>
<dbReference type="AlphaFoldDB" id="E6ZJQ2"/>
<sequence>MRLQSTLLAAAAAATSTLTLTAAAAAVAPPATAAPWLPLDPFSPTTGAVPPTRESLDLNDPSIGVSDYLTYNASFSEQAVYDALDLDNGDGTGDPELPGWIDPRTYGGSMLDLVGNGLREPINVIISGKSDKHVLSDLGLKDYIRTIGFSFECLNLHMGNLQRADLGDGKGWIPEMFEYRETGFPGAPGRWVGACWESLYGGNHFRVWKQNGTLANTGAWFLAVSKEKNLKYHHTIDRDGYNVGRDLLVAAAERGGKWNNVYYKADVEWVDGLLEPGRHGINHNIGQDGRTAVLTVKKVDALSRGFFFWGLEAITNWIAERIAAHLGRLLRTIGMI</sequence>
<dbReference type="Proteomes" id="UP000008867">
    <property type="component" value="Chromosome 1"/>
</dbReference>
<name>E6ZJQ2_SPORE</name>
<dbReference type="eggNOG" id="ENOG502RZXK">
    <property type="taxonomic scope" value="Eukaryota"/>
</dbReference>
<organism evidence="2 3">
    <name type="scientific">Sporisorium reilianum (strain SRZ2)</name>
    <name type="common">Maize head smut fungus</name>
    <dbReference type="NCBI Taxonomy" id="999809"/>
    <lineage>
        <taxon>Eukaryota</taxon>
        <taxon>Fungi</taxon>
        <taxon>Dikarya</taxon>
        <taxon>Basidiomycota</taxon>
        <taxon>Ustilaginomycotina</taxon>
        <taxon>Ustilaginomycetes</taxon>
        <taxon>Ustilaginales</taxon>
        <taxon>Ustilaginaceae</taxon>
        <taxon>Sporisorium</taxon>
    </lineage>
</organism>
<dbReference type="VEuPathDB" id="FungiDB:sr11505"/>
<gene>
    <name evidence="2" type="ORF">sr11505</name>
</gene>
<dbReference type="EMBL" id="FQ311430">
    <property type="protein sequence ID" value="CBQ67555.1"/>
    <property type="molecule type" value="Genomic_DNA"/>
</dbReference>
<dbReference type="HOGENOM" id="CLU_863620_0_0_1"/>
<keyword evidence="3" id="KW-1185">Reference proteome</keyword>
<evidence type="ECO:0000313" key="2">
    <source>
        <dbReference type="EMBL" id="CBQ67555.1"/>
    </source>
</evidence>